<evidence type="ECO:0000313" key="4">
    <source>
        <dbReference type="Proteomes" id="UP001623348"/>
    </source>
</evidence>
<dbReference type="InterPro" id="IPR043502">
    <property type="entry name" value="DNA/RNA_pol_sf"/>
</dbReference>
<reference evidence="3 4" key="1">
    <citation type="submission" date="2024-06" db="EMBL/GenBank/DDBJ databases">
        <title>The draft genome of Grus japonensis, version 3.</title>
        <authorList>
            <person name="Nabeshima K."/>
            <person name="Suzuki S."/>
            <person name="Onuma M."/>
        </authorList>
    </citation>
    <scope>NUCLEOTIDE SEQUENCE [LARGE SCALE GENOMIC DNA]</scope>
    <source>
        <strain evidence="3 4">451A</strain>
    </source>
</reference>
<evidence type="ECO:0000313" key="3">
    <source>
        <dbReference type="EMBL" id="GAB0180660.1"/>
    </source>
</evidence>
<sequence length="445" mass="50780">MAEEENFSQPILIFHMLLIILVAQDLLVIVLMKEAKVVYFDASKARLREPPVFQSVPIASGPGHLEYCVQFWAPQYKDIEVLELVKGLEHKSYEEWLRELGLFSLEKRRLRGDLIALYSYLKGGNPTGPSSALVSSRIPKYFPEELLPRNIKGNKKSFYRYVSDKRKTRENVGSLWKENGRSGYLGYGEGRDIQRIFASVFTVKCLSHTAQASESKGRDWENEELPTVVKDQVQDSLRNLKVHKSMGPDEMNPWVLRELVDEVAKPLSIIFEKSWLSGEVPADWKRGNRTPIFKKGKKEDPGNYRLVSLTSVPGKLMEQILLETMLRHMINKEVTGDSQHGFTRGKLCLTNLVAFYDGITVLVDKGRETDVIYLDLCKSFDTVLHNILVSKLERHGFDGWATWWIRNWLDGGTQRVDVNGLMSKWRPVTSGIPLGLVLGLAGQRR</sequence>
<protein>
    <submittedName>
        <fullName evidence="3">Mitochondrial enolase superfamily member 1</fullName>
    </submittedName>
</protein>
<name>A0ABC9W6G1_GRUJA</name>
<evidence type="ECO:0000259" key="2">
    <source>
        <dbReference type="Pfam" id="PF00078"/>
    </source>
</evidence>
<organism evidence="3 4">
    <name type="scientific">Grus japonensis</name>
    <name type="common">Japanese crane</name>
    <name type="synonym">Red-crowned crane</name>
    <dbReference type="NCBI Taxonomy" id="30415"/>
    <lineage>
        <taxon>Eukaryota</taxon>
        <taxon>Metazoa</taxon>
        <taxon>Chordata</taxon>
        <taxon>Craniata</taxon>
        <taxon>Vertebrata</taxon>
        <taxon>Euteleostomi</taxon>
        <taxon>Archelosauria</taxon>
        <taxon>Archosauria</taxon>
        <taxon>Dinosauria</taxon>
        <taxon>Saurischia</taxon>
        <taxon>Theropoda</taxon>
        <taxon>Coelurosauria</taxon>
        <taxon>Aves</taxon>
        <taxon>Neognathae</taxon>
        <taxon>Neoaves</taxon>
        <taxon>Gruiformes</taxon>
        <taxon>Gruidae</taxon>
        <taxon>Grus</taxon>
    </lineage>
</organism>
<keyword evidence="1" id="KW-0472">Membrane</keyword>
<dbReference type="AlphaFoldDB" id="A0ABC9W6G1"/>
<feature type="domain" description="Reverse transcriptase" evidence="2">
    <location>
        <begin position="297"/>
        <end position="439"/>
    </location>
</feature>
<comment type="caution">
    <text evidence="3">The sequence shown here is derived from an EMBL/GenBank/DDBJ whole genome shotgun (WGS) entry which is preliminary data.</text>
</comment>
<dbReference type="PANTHER" id="PTHR33332">
    <property type="entry name" value="REVERSE TRANSCRIPTASE DOMAIN-CONTAINING PROTEIN"/>
    <property type="match status" value="1"/>
</dbReference>
<dbReference type="EMBL" id="BAAFJT010000001">
    <property type="protein sequence ID" value="GAB0180660.1"/>
    <property type="molecule type" value="Genomic_DNA"/>
</dbReference>
<dbReference type="InterPro" id="IPR000477">
    <property type="entry name" value="RT_dom"/>
</dbReference>
<proteinExistence type="predicted"/>
<keyword evidence="1" id="KW-1133">Transmembrane helix</keyword>
<evidence type="ECO:0000256" key="1">
    <source>
        <dbReference type="SAM" id="Phobius"/>
    </source>
</evidence>
<keyword evidence="4" id="KW-1185">Reference proteome</keyword>
<accession>A0ABC9W6G1</accession>
<dbReference type="Proteomes" id="UP001623348">
    <property type="component" value="Unassembled WGS sequence"/>
</dbReference>
<dbReference type="SUPFAM" id="SSF56672">
    <property type="entry name" value="DNA/RNA polymerases"/>
    <property type="match status" value="1"/>
</dbReference>
<feature type="transmembrane region" description="Helical" evidence="1">
    <location>
        <begin position="12"/>
        <end position="32"/>
    </location>
</feature>
<keyword evidence="1" id="KW-0812">Transmembrane</keyword>
<dbReference type="Pfam" id="PF00078">
    <property type="entry name" value="RVT_1"/>
    <property type="match status" value="1"/>
</dbReference>
<gene>
    <name evidence="3" type="ORF">GRJ2_000531300</name>
</gene>